<dbReference type="Proteomes" id="UP001216595">
    <property type="component" value="Unassembled WGS sequence"/>
</dbReference>
<dbReference type="InterPro" id="IPR008670">
    <property type="entry name" value="CoA_reduct_LuxC"/>
</dbReference>
<accession>A0ABT5I9G6</accession>
<name>A0ABT5I9G6_9CAUL</name>
<dbReference type="RefSeq" id="WP_272739612.1">
    <property type="nucleotide sequence ID" value="NZ_JAQQKW010000001.1"/>
</dbReference>
<evidence type="ECO:0000313" key="3">
    <source>
        <dbReference type="Proteomes" id="UP001216595"/>
    </source>
</evidence>
<sequence>MNSKTSSDVTVVCPLGANLEQVYTQRAWSPFRAEAINFVQDLSGSILRSSRFRRYPELLAFAHEMRKKRLLDLVESIKPATHNGVLRGRGIAVHFAPANVDTIFLYSLLLSLLAGNANIVRVSNKPSEQVGVIIDAINALLSEPRHALVRERIALVRYSHDEEITRRLSSQADLRIIWGGDKTVNLIRSLPINPLSRDITFPDRWSLAVFDANFYLTGSEQNEVARQFANDSFWFAQMACSSPRLIIWRGREDERQEASRIFYENLRIESHRHANFLSSIDFMNKRVFEDQTAISTNVNIRSMADNFVSVLHTTLSRMPDLANHCGAGLFIDAAVTELSELTAILDRKAQTVVSYGVSREDWSMFLTSGTGTWGIDRIVQPGEALSFGPIWDGMSLIREFTRETVIQV</sequence>
<dbReference type="Pfam" id="PF05893">
    <property type="entry name" value="LuxC"/>
    <property type="match status" value="1"/>
</dbReference>
<comment type="caution">
    <text evidence="2">The sequence shown here is derived from an EMBL/GenBank/DDBJ whole genome shotgun (WGS) entry which is preliminary data.</text>
</comment>
<protein>
    <submittedName>
        <fullName evidence="2">Acyl-CoA reductase</fullName>
    </submittedName>
</protein>
<reference evidence="2 3" key="1">
    <citation type="submission" date="2023-01" db="EMBL/GenBank/DDBJ databases">
        <title>Novel species of the genus Asticcacaulis isolated from rivers.</title>
        <authorList>
            <person name="Lu H."/>
        </authorList>
    </citation>
    <scope>NUCLEOTIDE SEQUENCE [LARGE SCALE GENOMIC DNA]</scope>
    <source>
        <strain evidence="2 3">DXS10W</strain>
    </source>
</reference>
<proteinExistence type="predicted"/>
<keyword evidence="1" id="KW-0521">NADP</keyword>
<evidence type="ECO:0000256" key="1">
    <source>
        <dbReference type="ARBA" id="ARBA00022857"/>
    </source>
</evidence>
<keyword evidence="3" id="KW-1185">Reference proteome</keyword>
<gene>
    <name evidence="2" type="ORF">PQU94_00880</name>
</gene>
<organism evidence="2 3">
    <name type="scientific">Asticcacaulis currens</name>
    <dbReference type="NCBI Taxonomy" id="2984210"/>
    <lineage>
        <taxon>Bacteria</taxon>
        <taxon>Pseudomonadati</taxon>
        <taxon>Pseudomonadota</taxon>
        <taxon>Alphaproteobacteria</taxon>
        <taxon>Caulobacterales</taxon>
        <taxon>Caulobacteraceae</taxon>
        <taxon>Asticcacaulis</taxon>
    </lineage>
</organism>
<evidence type="ECO:0000313" key="2">
    <source>
        <dbReference type="EMBL" id="MDC7692826.1"/>
    </source>
</evidence>
<dbReference type="EMBL" id="JAQQKW010000001">
    <property type="protein sequence ID" value="MDC7692826.1"/>
    <property type="molecule type" value="Genomic_DNA"/>
</dbReference>